<dbReference type="PANTHER" id="PTHR31601:SF2">
    <property type="entry name" value="ALPHA-KETOGLUTARATE DEHYDROGENASE COMPONENT 4"/>
    <property type="match status" value="1"/>
</dbReference>
<evidence type="ECO:0000256" key="3">
    <source>
        <dbReference type="ARBA" id="ARBA00043970"/>
    </source>
</evidence>
<keyword evidence="6" id="KW-1185">Reference proteome</keyword>
<dbReference type="GO" id="GO:0004591">
    <property type="term" value="F:oxoglutarate dehydrogenase (succinyl-transferring) activity"/>
    <property type="evidence" value="ECO:0007669"/>
    <property type="project" value="TreeGrafter"/>
</dbReference>
<keyword evidence="5" id="KW-0687">Ribonucleoprotein</keyword>
<name>A0A194VDV0_CYTMA</name>
<dbReference type="GO" id="GO:0005840">
    <property type="term" value="C:ribosome"/>
    <property type="evidence" value="ECO:0007669"/>
    <property type="project" value="UniProtKB-KW"/>
</dbReference>
<dbReference type="GO" id="GO:0005739">
    <property type="term" value="C:mitochondrion"/>
    <property type="evidence" value="ECO:0007669"/>
    <property type="project" value="UniProtKB-SubCell"/>
</dbReference>
<dbReference type="Proteomes" id="UP000078576">
    <property type="component" value="Unassembled WGS sequence"/>
</dbReference>
<dbReference type="EMBL" id="KN714793">
    <property type="protein sequence ID" value="KUI61956.1"/>
    <property type="molecule type" value="Genomic_DNA"/>
</dbReference>
<keyword evidence="5" id="KW-0689">Ribosomal protein</keyword>
<keyword evidence="2" id="KW-0496">Mitochondrion</keyword>
<proteinExistence type="inferred from homology"/>
<accession>A0A194VDV0</accession>
<evidence type="ECO:0000256" key="4">
    <source>
        <dbReference type="SAM" id="MobiDB-lite"/>
    </source>
</evidence>
<feature type="region of interest" description="Disordered" evidence="4">
    <location>
        <begin position="29"/>
        <end position="75"/>
    </location>
</feature>
<comment type="subcellular location">
    <subcellularLocation>
        <location evidence="1">Mitochondrion</location>
    </subcellularLocation>
</comment>
<dbReference type="PANTHER" id="PTHR31601">
    <property type="entry name" value="28S RIBOSOMAL PROTEIN S36, MITOCHONDRIAL"/>
    <property type="match status" value="1"/>
</dbReference>
<dbReference type="OrthoDB" id="2116030at2759"/>
<organism evidence="5 6">
    <name type="scientific">Cytospora mali</name>
    <name type="common">Apple Valsa canker fungus</name>
    <name type="synonym">Valsa mali</name>
    <dbReference type="NCBI Taxonomy" id="578113"/>
    <lineage>
        <taxon>Eukaryota</taxon>
        <taxon>Fungi</taxon>
        <taxon>Dikarya</taxon>
        <taxon>Ascomycota</taxon>
        <taxon>Pezizomycotina</taxon>
        <taxon>Sordariomycetes</taxon>
        <taxon>Sordariomycetidae</taxon>
        <taxon>Diaporthales</taxon>
        <taxon>Cytosporaceae</taxon>
        <taxon>Cytospora</taxon>
    </lineage>
</organism>
<reference evidence="6" key="1">
    <citation type="submission" date="2014-12" db="EMBL/GenBank/DDBJ databases">
        <title>Genome Sequence of Valsa Canker Pathogens Uncovers a Specific Adaption of Colonization on Woody Bark.</title>
        <authorList>
            <person name="Yin Z."/>
            <person name="Liu H."/>
            <person name="Gao X."/>
            <person name="Li Z."/>
            <person name="Song N."/>
            <person name="Ke X."/>
            <person name="Dai Q."/>
            <person name="Wu Y."/>
            <person name="Sun Y."/>
            <person name="Xu J.-R."/>
            <person name="Kang Z.K."/>
            <person name="Wang L."/>
            <person name="Huang L."/>
        </authorList>
    </citation>
    <scope>NUCLEOTIDE SEQUENCE [LARGE SCALE GENOMIC DNA]</scope>
    <source>
        <strain evidence="6">SXYL134</strain>
    </source>
</reference>
<dbReference type="GO" id="GO:0006103">
    <property type="term" value="P:2-oxoglutarate metabolic process"/>
    <property type="evidence" value="ECO:0007669"/>
    <property type="project" value="InterPro"/>
</dbReference>
<gene>
    <name evidence="5" type="ORF">VP1G_09103</name>
</gene>
<evidence type="ECO:0000256" key="2">
    <source>
        <dbReference type="ARBA" id="ARBA00023128"/>
    </source>
</evidence>
<dbReference type="InterPro" id="IPR020373">
    <property type="entry name" value="Kgd4/YMR-31"/>
</dbReference>
<dbReference type="AlphaFoldDB" id="A0A194VDV0"/>
<feature type="compositionally biased region" description="Polar residues" evidence="4">
    <location>
        <begin position="43"/>
        <end position="75"/>
    </location>
</feature>
<evidence type="ECO:0000256" key="1">
    <source>
        <dbReference type="ARBA" id="ARBA00004173"/>
    </source>
</evidence>
<evidence type="ECO:0000313" key="6">
    <source>
        <dbReference type="Proteomes" id="UP000078576"/>
    </source>
</evidence>
<dbReference type="Pfam" id="PF10937">
    <property type="entry name" value="Kgd4-YMR31"/>
    <property type="match status" value="1"/>
</dbReference>
<protein>
    <submittedName>
        <fullName evidence="5">37S ribosomal protein YMR-31, mitochondrial</fullName>
    </submittedName>
</protein>
<dbReference type="STRING" id="694573.A0A194VDV0"/>
<evidence type="ECO:0000313" key="5">
    <source>
        <dbReference type="EMBL" id="KUI61956.1"/>
    </source>
</evidence>
<sequence length="134" mass="14444">MFATRALRQAAAHAERVPSIKFIGKRSVPSAIDHTPKPHPASPTHSLPANFTGRSSHSFSEYRQRSQQYGPLQKTLSRLSESGIGGAPAAALGPVEPAKGMFFDRDELPARFRRSVWSAEEIEAIESGGASAFA</sequence>
<comment type="similarity">
    <text evidence="3">Belongs to the alpha-ketoglutarate dehydrogenase component 4 family.</text>
</comment>